<dbReference type="KEGG" id="cwo:Cwoe_3239"/>
<evidence type="ECO:0000259" key="12">
    <source>
        <dbReference type="PROSITE" id="PS50109"/>
    </source>
</evidence>
<keyword evidence="6 11" id="KW-0812">Transmembrane</keyword>
<evidence type="ECO:0000256" key="3">
    <source>
        <dbReference type="ARBA" id="ARBA00012438"/>
    </source>
</evidence>
<evidence type="ECO:0000259" key="13">
    <source>
        <dbReference type="PROSITE" id="PS50885"/>
    </source>
</evidence>
<evidence type="ECO:0000256" key="11">
    <source>
        <dbReference type="SAM" id="Phobius"/>
    </source>
</evidence>
<dbReference type="STRING" id="469383.Cwoe_3239"/>
<evidence type="ECO:0000256" key="6">
    <source>
        <dbReference type="ARBA" id="ARBA00022692"/>
    </source>
</evidence>
<dbReference type="InterPro" id="IPR003660">
    <property type="entry name" value="HAMP_dom"/>
</dbReference>
<evidence type="ECO:0000313" key="15">
    <source>
        <dbReference type="Proteomes" id="UP000008229"/>
    </source>
</evidence>
<dbReference type="CDD" id="cd06225">
    <property type="entry name" value="HAMP"/>
    <property type="match status" value="1"/>
</dbReference>
<comment type="catalytic activity">
    <reaction evidence="1">
        <text>ATP + protein L-histidine = ADP + protein N-phospho-L-histidine.</text>
        <dbReference type="EC" id="2.7.13.3"/>
    </reaction>
</comment>
<name>D3FE41_CONWI</name>
<dbReference type="SUPFAM" id="SSF47384">
    <property type="entry name" value="Homodimeric domain of signal transducing histidine kinase"/>
    <property type="match status" value="1"/>
</dbReference>
<evidence type="ECO:0000256" key="7">
    <source>
        <dbReference type="ARBA" id="ARBA00022777"/>
    </source>
</evidence>
<dbReference type="HOGENOM" id="CLU_000445_89_6_11"/>
<evidence type="ECO:0000256" key="8">
    <source>
        <dbReference type="ARBA" id="ARBA00022989"/>
    </source>
</evidence>
<evidence type="ECO:0000256" key="9">
    <source>
        <dbReference type="ARBA" id="ARBA00023012"/>
    </source>
</evidence>
<dbReference type="InterPro" id="IPR036890">
    <property type="entry name" value="HATPase_C_sf"/>
</dbReference>
<organism evidence="14 15">
    <name type="scientific">Conexibacter woesei (strain DSM 14684 / CCUG 47730 / CIP 108061 / JCM 11494 / NBRC 100937 / ID131577)</name>
    <dbReference type="NCBI Taxonomy" id="469383"/>
    <lineage>
        <taxon>Bacteria</taxon>
        <taxon>Bacillati</taxon>
        <taxon>Actinomycetota</taxon>
        <taxon>Thermoleophilia</taxon>
        <taxon>Solirubrobacterales</taxon>
        <taxon>Conexibacteraceae</taxon>
        <taxon>Conexibacter</taxon>
    </lineage>
</organism>
<dbReference type="CDD" id="cd00075">
    <property type="entry name" value="HATPase"/>
    <property type="match status" value="1"/>
</dbReference>
<feature type="domain" description="HAMP" evidence="13">
    <location>
        <begin position="203"/>
        <end position="257"/>
    </location>
</feature>
<dbReference type="PROSITE" id="PS50109">
    <property type="entry name" value="HIS_KIN"/>
    <property type="match status" value="1"/>
</dbReference>
<dbReference type="EMBL" id="CP001854">
    <property type="protein sequence ID" value="ADB51657.1"/>
    <property type="molecule type" value="Genomic_DNA"/>
</dbReference>
<reference evidence="14 15" key="1">
    <citation type="journal article" date="2010" name="Stand. Genomic Sci.">
        <title>Complete genome sequence of Conexibacter woesei type strain (ID131577).</title>
        <authorList>
            <person name="Pukall R."/>
            <person name="Lapidus A."/>
            <person name="Glavina Del Rio T."/>
            <person name="Copeland A."/>
            <person name="Tice H."/>
            <person name="Cheng J.-F."/>
            <person name="Lucas S."/>
            <person name="Chen F."/>
            <person name="Nolan M."/>
            <person name="Bruce D."/>
            <person name="Goodwin L."/>
            <person name="Pitluck S."/>
            <person name="Mavromatis K."/>
            <person name="Ivanova N."/>
            <person name="Ovchinnikova G."/>
            <person name="Pati A."/>
            <person name="Chen A."/>
            <person name="Palaniappan K."/>
            <person name="Land M."/>
            <person name="Hauser L."/>
            <person name="Chang Y.-J."/>
            <person name="Jeffries C.D."/>
            <person name="Chain P."/>
            <person name="Meincke L."/>
            <person name="Sims D."/>
            <person name="Brettin T."/>
            <person name="Detter J.C."/>
            <person name="Rohde M."/>
            <person name="Goeker M."/>
            <person name="Bristow J."/>
            <person name="Eisen J.A."/>
            <person name="Markowitz V."/>
            <person name="Kyrpides N.C."/>
            <person name="Klenk H.-P."/>
            <person name="Hugenholtz P."/>
        </authorList>
    </citation>
    <scope>NUCLEOTIDE SEQUENCE [LARGE SCALE GENOMIC DNA]</scope>
    <source>
        <strain evidence="15">DSM 14684 / CIP 108061 / JCM 11494 / NBRC 100937 / ID131577</strain>
    </source>
</reference>
<dbReference type="PANTHER" id="PTHR45436:SF5">
    <property type="entry name" value="SENSOR HISTIDINE KINASE TRCS"/>
    <property type="match status" value="1"/>
</dbReference>
<dbReference type="InterPro" id="IPR003594">
    <property type="entry name" value="HATPase_dom"/>
</dbReference>
<dbReference type="InterPro" id="IPR004358">
    <property type="entry name" value="Sig_transdc_His_kin-like_C"/>
</dbReference>
<dbReference type="GO" id="GO:0005886">
    <property type="term" value="C:plasma membrane"/>
    <property type="evidence" value="ECO:0007669"/>
    <property type="project" value="UniProtKB-SubCell"/>
</dbReference>
<dbReference type="PANTHER" id="PTHR45436">
    <property type="entry name" value="SENSOR HISTIDINE KINASE YKOH"/>
    <property type="match status" value="1"/>
</dbReference>
<dbReference type="Gene3D" id="6.10.340.10">
    <property type="match status" value="1"/>
</dbReference>
<evidence type="ECO:0000256" key="5">
    <source>
        <dbReference type="ARBA" id="ARBA00022679"/>
    </source>
</evidence>
<dbReference type="CDD" id="cd00082">
    <property type="entry name" value="HisKA"/>
    <property type="match status" value="1"/>
</dbReference>
<dbReference type="PRINTS" id="PR00344">
    <property type="entry name" value="BCTRLSENSOR"/>
</dbReference>
<dbReference type="Gene3D" id="1.10.287.130">
    <property type="match status" value="1"/>
</dbReference>
<keyword evidence="10 11" id="KW-0472">Membrane</keyword>
<keyword evidence="9" id="KW-0902">Two-component regulatory system</keyword>
<dbReference type="Pfam" id="PF00672">
    <property type="entry name" value="HAMP"/>
    <property type="match status" value="1"/>
</dbReference>
<evidence type="ECO:0000256" key="4">
    <source>
        <dbReference type="ARBA" id="ARBA00022553"/>
    </source>
</evidence>
<keyword evidence="15" id="KW-1185">Reference proteome</keyword>
<evidence type="ECO:0000313" key="14">
    <source>
        <dbReference type="EMBL" id="ADB51657.1"/>
    </source>
</evidence>
<dbReference type="SUPFAM" id="SSF55874">
    <property type="entry name" value="ATPase domain of HSP90 chaperone/DNA topoisomerase II/histidine kinase"/>
    <property type="match status" value="1"/>
</dbReference>
<dbReference type="RefSeq" id="WP_012934708.1">
    <property type="nucleotide sequence ID" value="NC_013739.1"/>
</dbReference>
<dbReference type="OrthoDB" id="9786919at2"/>
<accession>D3FE41</accession>
<keyword evidence="8 11" id="KW-1133">Transmembrane helix</keyword>
<dbReference type="SMART" id="SM00387">
    <property type="entry name" value="HATPase_c"/>
    <property type="match status" value="1"/>
</dbReference>
<keyword evidence="7 14" id="KW-0418">Kinase</keyword>
<gene>
    <name evidence="14" type="ordered locus">Cwoe_3239</name>
</gene>
<dbReference type="EC" id="2.7.13.3" evidence="3"/>
<dbReference type="InterPro" id="IPR050428">
    <property type="entry name" value="TCS_sensor_his_kinase"/>
</dbReference>
<keyword evidence="4" id="KW-0597">Phosphoprotein</keyword>
<dbReference type="Pfam" id="PF02518">
    <property type="entry name" value="HATPase_c"/>
    <property type="match status" value="1"/>
</dbReference>
<feature type="domain" description="Histidine kinase" evidence="12">
    <location>
        <begin position="272"/>
        <end position="480"/>
    </location>
</feature>
<dbReference type="SMART" id="SM00304">
    <property type="entry name" value="HAMP"/>
    <property type="match status" value="1"/>
</dbReference>
<dbReference type="InterPro" id="IPR036097">
    <property type="entry name" value="HisK_dim/P_sf"/>
</dbReference>
<feature type="transmembrane region" description="Helical" evidence="11">
    <location>
        <begin position="27"/>
        <end position="49"/>
    </location>
</feature>
<protein>
    <recommendedName>
        <fullName evidence="3">histidine kinase</fullName>
        <ecNumber evidence="3">2.7.13.3</ecNumber>
    </recommendedName>
</protein>
<keyword evidence="5" id="KW-0808">Transferase</keyword>
<dbReference type="Gene3D" id="3.30.565.10">
    <property type="entry name" value="Histidine kinase-like ATPase, C-terminal domain"/>
    <property type="match status" value="1"/>
</dbReference>
<comment type="subcellular location">
    <subcellularLocation>
        <location evidence="2">Cell membrane</location>
    </subcellularLocation>
</comment>
<dbReference type="AlphaFoldDB" id="D3FE41"/>
<sequence>MSLDSSIRSAAQATYSAYRRVPTRWRLAGGSAALTFVILCGFAIIVGFLTTRQIRIQFNDSVRASADYVQQNARVGFDEQTASPDCGTLPDIANADGAKVRVYWAASFESSPFTEMCAFGGRNPRSPTFTVEGGKEQHGYRVEIRQIAVGPQFQGQAPLAGIVIYARPVSATKATVAKVRFFLVLGALGGTALALAAGLLVARRAMTPIAELTASAREIARTRDPSRHLPQPEADDEVAELARTLDGMLEALDSARTETEATLARQREFVADASHELRTPLTSVLANLELLEETLQGDQRDAAASALRSSRRMRRLVADLLLLARADAGRVVPHRPTDLSEILLDVASELEPVTGDHELSVEADGAAVVSGARDELHRLALNLIENALRHTPPGTHVHASLAHDGGDVVLTVRDDGPGIPLELRERLFERFVRGNGDGGGGSGLGLAIVRAVAVSHGGDVTVDAPTGGGARFTVRLPAAEQAARDEAPAGA</sequence>
<dbReference type="FunFam" id="1.10.287.130:FF:000001">
    <property type="entry name" value="Two-component sensor histidine kinase"/>
    <property type="match status" value="1"/>
</dbReference>
<evidence type="ECO:0000256" key="1">
    <source>
        <dbReference type="ARBA" id="ARBA00000085"/>
    </source>
</evidence>
<dbReference type="InterPro" id="IPR003661">
    <property type="entry name" value="HisK_dim/P_dom"/>
</dbReference>
<dbReference type="SMART" id="SM00388">
    <property type="entry name" value="HisKA"/>
    <property type="match status" value="1"/>
</dbReference>
<dbReference type="eggNOG" id="COG2205">
    <property type="taxonomic scope" value="Bacteria"/>
</dbReference>
<feature type="transmembrane region" description="Helical" evidence="11">
    <location>
        <begin position="181"/>
        <end position="202"/>
    </location>
</feature>
<evidence type="ECO:0000256" key="10">
    <source>
        <dbReference type="ARBA" id="ARBA00023136"/>
    </source>
</evidence>
<dbReference type="PROSITE" id="PS50885">
    <property type="entry name" value="HAMP"/>
    <property type="match status" value="1"/>
</dbReference>
<dbReference type="Proteomes" id="UP000008229">
    <property type="component" value="Chromosome"/>
</dbReference>
<evidence type="ECO:0000256" key="2">
    <source>
        <dbReference type="ARBA" id="ARBA00004236"/>
    </source>
</evidence>
<proteinExistence type="predicted"/>
<dbReference type="GO" id="GO:0000155">
    <property type="term" value="F:phosphorelay sensor kinase activity"/>
    <property type="evidence" value="ECO:0007669"/>
    <property type="project" value="InterPro"/>
</dbReference>
<dbReference type="InterPro" id="IPR005467">
    <property type="entry name" value="His_kinase_dom"/>
</dbReference>
<reference evidence="15" key="2">
    <citation type="submission" date="2010-01" db="EMBL/GenBank/DDBJ databases">
        <title>The complete genome of Conexibacter woesei DSM 14684.</title>
        <authorList>
            <consortium name="US DOE Joint Genome Institute (JGI-PGF)"/>
            <person name="Lucas S."/>
            <person name="Copeland A."/>
            <person name="Lapidus A."/>
            <person name="Glavina del Rio T."/>
            <person name="Dalin E."/>
            <person name="Tice H."/>
            <person name="Bruce D."/>
            <person name="Goodwin L."/>
            <person name="Pitluck S."/>
            <person name="Kyrpides N."/>
            <person name="Mavromatis K."/>
            <person name="Ivanova N."/>
            <person name="Mikhailova N."/>
            <person name="Chertkov O."/>
            <person name="Brettin T."/>
            <person name="Detter J.C."/>
            <person name="Han C."/>
            <person name="Larimer F."/>
            <person name="Land M."/>
            <person name="Hauser L."/>
            <person name="Markowitz V."/>
            <person name="Cheng J.-F."/>
            <person name="Hugenholtz P."/>
            <person name="Woyke T."/>
            <person name="Wu D."/>
            <person name="Pukall R."/>
            <person name="Steenblock K."/>
            <person name="Schneider S."/>
            <person name="Klenk H.-P."/>
            <person name="Eisen J.A."/>
        </authorList>
    </citation>
    <scope>NUCLEOTIDE SEQUENCE [LARGE SCALE GENOMIC DNA]</scope>
    <source>
        <strain evidence="15">DSM 14684 / CIP 108061 / JCM 11494 / NBRC 100937 / ID131577</strain>
    </source>
</reference>
<dbReference type="Pfam" id="PF00512">
    <property type="entry name" value="HisKA"/>
    <property type="match status" value="1"/>
</dbReference>